<reference evidence="2 3" key="1">
    <citation type="submission" date="2014-03" db="EMBL/GenBank/DDBJ databases">
        <authorList>
            <person name="Urmite Genomes U."/>
        </authorList>
    </citation>
    <scope>NUCLEOTIDE SEQUENCE [LARGE SCALE GENOMIC DNA]</scope>
    <source>
        <strain evidence="2 3">Vm-5</strain>
    </source>
</reference>
<feature type="domain" description="VOC" evidence="1">
    <location>
        <begin position="13"/>
        <end position="105"/>
    </location>
</feature>
<dbReference type="InterPro" id="IPR037523">
    <property type="entry name" value="VOC_core"/>
</dbReference>
<dbReference type="STRING" id="1462526.BN990_02806"/>
<keyword evidence="2" id="KW-0223">Dioxygenase</keyword>
<dbReference type="PANTHER" id="PTHR36110:SF2">
    <property type="entry name" value="RING-CLEAVING DIOXYGENASE MHQE-RELATED"/>
    <property type="match status" value="1"/>
</dbReference>
<dbReference type="InterPro" id="IPR052537">
    <property type="entry name" value="Extradiol_RC_dioxygenase"/>
</dbReference>
<protein>
    <submittedName>
        <fullName evidence="2">Putative ring-cleaving dioxygenase MhqO</fullName>
    </submittedName>
</protein>
<keyword evidence="3" id="KW-1185">Reference proteome</keyword>
<keyword evidence="2" id="KW-0560">Oxidoreductase</keyword>
<dbReference type="Gene3D" id="3.10.180.10">
    <property type="entry name" value="2,3-Dihydroxybiphenyl 1,2-Dioxygenase, domain 1"/>
    <property type="match status" value="1"/>
</dbReference>
<dbReference type="GO" id="GO:0051213">
    <property type="term" value="F:dioxygenase activity"/>
    <property type="evidence" value="ECO:0007669"/>
    <property type="project" value="UniProtKB-KW"/>
</dbReference>
<dbReference type="EMBL" id="CCDP010000002">
    <property type="protein sequence ID" value="CDQ40482.1"/>
    <property type="molecule type" value="Genomic_DNA"/>
</dbReference>
<proteinExistence type="predicted"/>
<organism evidence="2 3">
    <name type="scientific">Virgibacillus massiliensis</name>
    <dbReference type="NCBI Taxonomy" id="1462526"/>
    <lineage>
        <taxon>Bacteria</taxon>
        <taxon>Bacillati</taxon>
        <taxon>Bacillota</taxon>
        <taxon>Bacilli</taxon>
        <taxon>Bacillales</taxon>
        <taxon>Bacillaceae</taxon>
        <taxon>Virgibacillus</taxon>
    </lineage>
</organism>
<dbReference type="PANTHER" id="PTHR36110">
    <property type="entry name" value="RING-CLEAVING DIOXYGENASE MHQE-RELATED"/>
    <property type="match status" value="1"/>
</dbReference>
<name>A0A024QE48_9BACI</name>
<comment type="caution">
    <text evidence="2">The sequence shown here is derived from an EMBL/GenBank/DDBJ whole genome shotgun (WGS) entry which is preliminary data.</text>
</comment>
<reference evidence="3" key="2">
    <citation type="submission" date="2014-05" db="EMBL/GenBank/DDBJ databases">
        <title>Draft genome sequence of Virgibacillus massiliensis Vm-5.</title>
        <authorList>
            <person name="Khelaifia S."/>
            <person name="Croce O."/>
            <person name="Lagier J.C."/>
            <person name="Raoult D."/>
        </authorList>
    </citation>
    <scope>NUCLEOTIDE SEQUENCE [LARGE SCALE GENOMIC DNA]</scope>
    <source>
        <strain evidence="3">Vm-5</strain>
    </source>
</reference>
<dbReference type="Proteomes" id="UP000028875">
    <property type="component" value="Unassembled WGS sequence"/>
</dbReference>
<evidence type="ECO:0000313" key="2">
    <source>
        <dbReference type="EMBL" id="CDQ40482.1"/>
    </source>
</evidence>
<dbReference type="SUPFAM" id="SSF54593">
    <property type="entry name" value="Glyoxalase/Bleomycin resistance protein/Dihydroxybiphenyl dioxygenase"/>
    <property type="match status" value="1"/>
</dbReference>
<dbReference type="PROSITE" id="PS51819">
    <property type="entry name" value="VOC"/>
    <property type="match status" value="1"/>
</dbReference>
<dbReference type="InterPro" id="IPR029068">
    <property type="entry name" value="Glyas_Bleomycin-R_OHBP_Dase"/>
</dbReference>
<accession>A0A024QE48</accession>
<evidence type="ECO:0000259" key="1">
    <source>
        <dbReference type="PROSITE" id="PS51819"/>
    </source>
</evidence>
<dbReference type="AlphaFoldDB" id="A0A024QE48"/>
<dbReference type="eggNOG" id="COG0346">
    <property type="taxonomic scope" value="Bacteria"/>
</dbReference>
<gene>
    <name evidence="2" type="primary">mhqO_1</name>
    <name evidence="2" type="ORF">BN990_02806</name>
</gene>
<evidence type="ECO:0000313" key="3">
    <source>
        <dbReference type="Proteomes" id="UP000028875"/>
    </source>
</evidence>
<sequence length="105" mass="11251">MIGDVTSEVAIKGFAGAVLLSAKPASTAELMEDILGFERVGEEGDFVRFTSYADIGNTIDIKLTTNGGSQMGVGTIHHIAFRAKDDKDQLDWQGYIANHGYAVTL</sequence>